<dbReference type="SUPFAM" id="SSF53448">
    <property type="entry name" value="Nucleotide-diphospho-sugar transferases"/>
    <property type="match status" value="1"/>
</dbReference>
<evidence type="ECO:0000313" key="3">
    <source>
        <dbReference type="Proteomes" id="UP000474175"/>
    </source>
</evidence>
<protein>
    <submittedName>
        <fullName evidence="2">Glycosyltransferase</fullName>
    </submittedName>
</protein>
<dbReference type="RefSeq" id="WP_163943948.1">
    <property type="nucleotide sequence ID" value="NZ_JAAFZH010000002.1"/>
</dbReference>
<dbReference type="CDD" id="cd06433">
    <property type="entry name" value="GT_2_WfgS_like"/>
    <property type="match status" value="1"/>
</dbReference>
<dbReference type="Pfam" id="PF00535">
    <property type="entry name" value="Glycos_transf_2"/>
    <property type="match status" value="1"/>
</dbReference>
<dbReference type="AlphaFoldDB" id="A0A6L9L574"/>
<dbReference type="Proteomes" id="UP000474175">
    <property type="component" value="Unassembled WGS sequence"/>
</dbReference>
<dbReference type="PANTHER" id="PTHR22916">
    <property type="entry name" value="GLYCOSYLTRANSFERASE"/>
    <property type="match status" value="1"/>
</dbReference>
<feature type="domain" description="Glycosyltransferase 2-like" evidence="1">
    <location>
        <begin position="5"/>
        <end position="167"/>
    </location>
</feature>
<keyword evidence="2" id="KW-0808">Transferase</keyword>
<reference evidence="2 3" key="1">
    <citation type="submission" date="2020-02" db="EMBL/GenBank/DDBJ databases">
        <title>Draft genome sequence of two Spirosoma agri KCTC 52727 and Spirosoma terrae KCTC 52035.</title>
        <authorList>
            <person name="Rojas J."/>
            <person name="Ambika Manirajan B."/>
            <person name="Suarez C."/>
            <person name="Ratering S."/>
            <person name="Schnell S."/>
        </authorList>
    </citation>
    <scope>NUCLEOTIDE SEQUENCE [LARGE SCALE GENOMIC DNA]</scope>
    <source>
        <strain evidence="2 3">KCTC 52035</strain>
    </source>
</reference>
<name>A0A6L9L574_9BACT</name>
<evidence type="ECO:0000259" key="1">
    <source>
        <dbReference type="Pfam" id="PF00535"/>
    </source>
</evidence>
<dbReference type="InterPro" id="IPR029044">
    <property type="entry name" value="Nucleotide-diphossugar_trans"/>
</dbReference>
<dbReference type="GO" id="GO:0016758">
    <property type="term" value="F:hexosyltransferase activity"/>
    <property type="evidence" value="ECO:0007669"/>
    <property type="project" value="UniProtKB-ARBA"/>
</dbReference>
<dbReference type="PANTHER" id="PTHR22916:SF3">
    <property type="entry name" value="UDP-GLCNAC:BETAGAL BETA-1,3-N-ACETYLGLUCOSAMINYLTRANSFERASE-LIKE PROTEIN 1"/>
    <property type="match status" value="1"/>
</dbReference>
<organism evidence="2 3">
    <name type="scientific">Spirosoma terrae</name>
    <dbReference type="NCBI Taxonomy" id="1968276"/>
    <lineage>
        <taxon>Bacteria</taxon>
        <taxon>Pseudomonadati</taxon>
        <taxon>Bacteroidota</taxon>
        <taxon>Cytophagia</taxon>
        <taxon>Cytophagales</taxon>
        <taxon>Cytophagaceae</taxon>
        <taxon>Spirosoma</taxon>
    </lineage>
</organism>
<keyword evidence="3" id="KW-1185">Reference proteome</keyword>
<dbReference type="Gene3D" id="3.90.550.10">
    <property type="entry name" value="Spore Coat Polysaccharide Biosynthesis Protein SpsA, Chain A"/>
    <property type="match status" value="1"/>
</dbReference>
<dbReference type="EMBL" id="JAAFZH010000002">
    <property type="protein sequence ID" value="NDU94261.1"/>
    <property type="molecule type" value="Genomic_DNA"/>
</dbReference>
<dbReference type="InterPro" id="IPR001173">
    <property type="entry name" value="Glyco_trans_2-like"/>
</dbReference>
<gene>
    <name evidence="2" type="ORF">GK108_05200</name>
</gene>
<proteinExistence type="predicted"/>
<comment type="caution">
    <text evidence="2">The sequence shown here is derived from an EMBL/GenBank/DDBJ whole genome shotgun (WGS) entry which is preliminary data.</text>
</comment>
<accession>A0A6L9L574</accession>
<sequence length="253" mass="28887">MPTISIITITYNAERFLERTINSIVSQQATDYEYIVIDGGSNDGTLGIVRQYENSITQWISEPDKGLYDAMNKGLHRATGEYVWFMNAGDELHDDQTLSNLLGVITWQRQEQGSADIYYSDALFVRDDGTPVGLRSQVTPHTLPHRLTWQDMNMGMKVCHQAFIARRSIAPDYPIDNLSADLDWEIRCLKKAKTIEFLPFVLCKYLIGGLSVQQHRQSLIDRFNVLVTHFGLLPTILNHGRIVWRALARKVMV</sequence>
<evidence type="ECO:0000313" key="2">
    <source>
        <dbReference type="EMBL" id="NDU94261.1"/>
    </source>
</evidence>